<comment type="caution">
    <text evidence="1">The sequence shown here is derived from an EMBL/GenBank/DDBJ whole genome shotgun (WGS) entry which is preliminary data.</text>
</comment>
<accession>A0A5C6W6K0</accession>
<dbReference type="PROSITE" id="PS51257">
    <property type="entry name" value="PROKAR_LIPOPROTEIN"/>
    <property type="match status" value="1"/>
</dbReference>
<evidence type="ECO:0000313" key="2">
    <source>
        <dbReference type="Proteomes" id="UP000321363"/>
    </source>
</evidence>
<evidence type="ECO:0000313" key="1">
    <source>
        <dbReference type="EMBL" id="TXC92077.1"/>
    </source>
</evidence>
<name>A0A5C6W6K0_9BACI</name>
<gene>
    <name evidence="1" type="ORF">FS935_06765</name>
</gene>
<protein>
    <recommendedName>
        <fullName evidence="3">Lipoprotein</fullName>
    </recommendedName>
</protein>
<dbReference type="RefSeq" id="WP_146946821.1">
    <property type="nucleotide sequence ID" value="NZ_VOQF01000003.1"/>
</dbReference>
<organism evidence="1 2">
    <name type="scientific">Metabacillus litoralis</name>
    <dbReference type="NCBI Taxonomy" id="152268"/>
    <lineage>
        <taxon>Bacteria</taxon>
        <taxon>Bacillati</taxon>
        <taxon>Bacillota</taxon>
        <taxon>Bacilli</taxon>
        <taxon>Bacillales</taxon>
        <taxon>Bacillaceae</taxon>
        <taxon>Metabacillus</taxon>
    </lineage>
</organism>
<dbReference type="EMBL" id="VOQF01000003">
    <property type="protein sequence ID" value="TXC92077.1"/>
    <property type="molecule type" value="Genomic_DNA"/>
</dbReference>
<proteinExistence type="predicted"/>
<dbReference type="OrthoDB" id="2968672at2"/>
<dbReference type="Proteomes" id="UP000321363">
    <property type="component" value="Unassembled WGS sequence"/>
</dbReference>
<sequence length="137" mass="15352">MKRLLPMFAILLSILVGCTEDKPRPKGIVDQIIPVQVNEVSDDVVAVASQNPKATFDINYHTREQNVYVECFIPGFQLKKGEGHLNVTVDGQKTKEIYTAAFILKGLEKGEHNIVVEVVHNDQNVKNLKKTLNVKVQ</sequence>
<keyword evidence="2" id="KW-1185">Reference proteome</keyword>
<dbReference type="AlphaFoldDB" id="A0A5C6W6K0"/>
<evidence type="ECO:0008006" key="3">
    <source>
        <dbReference type="Google" id="ProtNLM"/>
    </source>
</evidence>
<reference evidence="1 2" key="1">
    <citation type="journal article" date="2005" name="Int. J. Syst. Evol. Microbiol.">
        <title>Bacillus litoralis sp. nov., isolated from a tidal flat of the Yellow Sea in Korea.</title>
        <authorList>
            <person name="Yoon J.H."/>
            <person name="Oh T.K."/>
        </authorList>
    </citation>
    <scope>NUCLEOTIDE SEQUENCE [LARGE SCALE GENOMIC DNA]</scope>
    <source>
        <strain evidence="1 2">SW-211</strain>
    </source>
</reference>